<evidence type="ECO:0000256" key="1">
    <source>
        <dbReference type="ARBA" id="ARBA00022729"/>
    </source>
</evidence>
<keyword evidence="1" id="KW-0732">Signal</keyword>
<name>H6LG58_ACEWD</name>
<evidence type="ECO:0000313" key="3">
    <source>
        <dbReference type="Proteomes" id="UP000007177"/>
    </source>
</evidence>
<proteinExistence type="predicted"/>
<reference evidence="3" key="1">
    <citation type="submission" date="2011-07" db="EMBL/GenBank/DDBJ databases">
        <title>Complete genome sequence of Acetobacterium woodii.</title>
        <authorList>
            <person name="Poehlein A."/>
            <person name="Schmidt S."/>
            <person name="Kaster A.-K."/>
            <person name="Goenrich M."/>
            <person name="Vollmers J."/>
            <person name="Thuermer A."/>
            <person name="Gottschalk G."/>
            <person name="Thauer R.K."/>
            <person name="Daniel R."/>
            <person name="Mueller V."/>
        </authorList>
    </citation>
    <scope>NUCLEOTIDE SEQUENCE [LARGE SCALE GENOMIC DNA]</scope>
    <source>
        <strain evidence="3">ATCC 29683 / DSM 1030 / JCM 2381 / KCTC 1655 / WB1</strain>
    </source>
</reference>
<organism evidence="2 3">
    <name type="scientific">Acetobacterium woodii (strain ATCC 29683 / DSM 1030 / JCM 2381 / KCTC 1655 / WB1)</name>
    <dbReference type="NCBI Taxonomy" id="931626"/>
    <lineage>
        <taxon>Bacteria</taxon>
        <taxon>Bacillati</taxon>
        <taxon>Bacillota</taxon>
        <taxon>Clostridia</taxon>
        <taxon>Eubacteriales</taxon>
        <taxon>Eubacteriaceae</taxon>
        <taxon>Acetobacterium</taxon>
    </lineage>
</organism>
<dbReference type="HOGENOM" id="CLU_1515355_0_0_9"/>
<dbReference type="PROSITE" id="PS51257">
    <property type="entry name" value="PROKAR_LIPOPROTEIN"/>
    <property type="match status" value="1"/>
</dbReference>
<dbReference type="InterPro" id="IPR029050">
    <property type="entry name" value="Immunoprotect_excell_Ig-like"/>
</dbReference>
<keyword evidence="3" id="KW-1185">Reference proteome</keyword>
<accession>H6LG58</accession>
<keyword evidence="2" id="KW-0449">Lipoprotein</keyword>
<dbReference type="Proteomes" id="UP000007177">
    <property type="component" value="Chromosome"/>
</dbReference>
<dbReference type="KEGG" id="awo:Awo_c27830"/>
<protein>
    <submittedName>
        <fullName evidence="2">Putative lipoprotein</fullName>
    </submittedName>
</protein>
<gene>
    <name evidence="2" type="ordered locus">Awo_c27830</name>
</gene>
<dbReference type="EMBL" id="CP002987">
    <property type="protein sequence ID" value="AFA49534.1"/>
    <property type="molecule type" value="Genomic_DNA"/>
</dbReference>
<dbReference type="AlphaFoldDB" id="H6LG58"/>
<reference evidence="2 3" key="2">
    <citation type="journal article" date="2012" name="PLoS ONE">
        <title>An ancient pathway combining carbon dioxide fixation with the generation and utilization of a sodium ion gradient for ATP synthesis.</title>
        <authorList>
            <person name="Poehlein A."/>
            <person name="Schmidt S."/>
            <person name="Kaster A.K."/>
            <person name="Goenrich M."/>
            <person name="Vollmers J."/>
            <person name="Thurmer A."/>
            <person name="Bertsch J."/>
            <person name="Schuchmann K."/>
            <person name="Voigt B."/>
            <person name="Hecker M."/>
            <person name="Daniel R."/>
            <person name="Thauer R.K."/>
            <person name="Gottschalk G."/>
            <person name="Muller V."/>
        </authorList>
    </citation>
    <scope>NUCLEOTIDE SEQUENCE [LARGE SCALE GENOMIC DNA]</scope>
    <source>
        <strain evidence="3">ATCC 29683 / DSM 1030 / JCM 2381 / KCTC 1655 / WB1</strain>
    </source>
</reference>
<dbReference type="Gene3D" id="2.60.40.1240">
    <property type="match status" value="1"/>
</dbReference>
<evidence type="ECO:0000313" key="2">
    <source>
        <dbReference type="EMBL" id="AFA49534.1"/>
    </source>
</evidence>
<dbReference type="STRING" id="931626.Awo_c27830"/>
<sequence>MLMKKIRIIIVIGMIILMSLTGCSRENNSNGQNGLAALAENKVFDLVVNEPFLVTTTNGDYNLTINGLRKTSERNQNESAQPMNVVFLDYSYDNISYKTRFNMDFFLAPGDFKVVDEEGNIVSTYNLKDPNRMIKETPIGDSCSASIAYALKTNSDRLTVIFVRGKRNIAQISLPIK</sequence>